<dbReference type="Pfam" id="PF04371">
    <property type="entry name" value="PAD_porph"/>
    <property type="match status" value="1"/>
</dbReference>
<comment type="caution">
    <text evidence="2">The sequence shown here is derived from an EMBL/GenBank/DDBJ whole genome shotgun (WGS) entry which is preliminary data.</text>
</comment>
<evidence type="ECO:0000313" key="3">
    <source>
        <dbReference type="Proteomes" id="UP000644507"/>
    </source>
</evidence>
<accession>A0A918TVL7</accession>
<dbReference type="GO" id="GO:0047632">
    <property type="term" value="F:agmatine deiminase activity"/>
    <property type="evidence" value="ECO:0007669"/>
    <property type="project" value="TreeGrafter"/>
</dbReference>
<dbReference type="EMBL" id="BMXI01000018">
    <property type="protein sequence ID" value="GHC64709.1"/>
    <property type="molecule type" value="Genomic_DNA"/>
</dbReference>
<dbReference type="InterPro" id="IPR007466">
    <property type="entry name" value="Peptidyl-Arg-deiminase_porph"/>
</dbReference>
<dbReference type="SUPFAM" id="SSF55909">
    <property type="entry name" value="Pentein"/>
    <property type="match status" value="1"/>
</dbReference>
<sequence length="311" mass="33921">MPAEWSPTEAVWLSWPVAPHLWEGVEREIVENEFVRLAEVIGRFATVRISVCQEERDRVASLLKNAEVFAIATDDVWCRDHGPTFLKSPKTGEVALVDWTYNAWGGKFAYEKDARVASAIGAQLALRTFASKLVCEGGALESNGAGRILTTESVLLNPNRNPDWSKEEVSAELLAKLGAHEVIWLRAGLENDDTDGHVDMVARFVGEQKVLAVESATSNLVDNWQKLEDAGLEVVALPFVGEIAEGIEGSYANFLIVNDGVVAPQYGLSTDSQALEIISRAFPEKQVVGFDCRILGLEGGGAHCLTQGQWA</sequence>
<reference evidence="2" key="2">
    <citation type="submission" date="2020-09" db="EMBL/GenBank/DDBJ databases">
        <authorList>
            <person name="Sun Q."/>
            <person name="Kim S."/>
        </authorList>
    </citation>
    <scope>NUCLEOTIDE SEQUENCE</scope>
    <source>
        <strain evidence="2">KCTC 12988</strain>
    </source>
</reference>
<dbReference type="Gene3D" id="3.75.10.10">
    <property type="entry name" value="L-arginine/glycine Amidinotransferase, Chain A"/>
    <property type="match status" value="1"/>
</dbReference>
<dbReference type="GO" id="GO:0004668">
    <property type="term" value="F:protein-arginine deiminase activity"/>
    <property type="evidence" value="ECO:0007669"/>
    <property type="project" value="InterPro"/>
</dbReference>
<evidence type="ECO:0000256" key="1">
    <source>
        <dbReference type="ARBA" id="ARBA00022801"/>
    </source>
</evidence>
<dbReference type="PANTHER" id="PTHR31377:SF0">
    <property type="entry name" value="AGMATINE DEIMINASE-RELATED"/>
    <property type="match status" value="1"/>
</dbReference>
<evidence type="ECO:0000313" key="2">
    <source>
        <dbReference type="EMBL" id="GHC64709.1"/>
    </source>
</evidence>
<reference evidence="2" key="1">
    <citation type="journal article" date="2014" name="Int. J. Syst. Evol. Microbiol.">
        <title>Complete genome sequence of Corynebacterium casei LMG S-19264T (=DSM 44701T), isolated from a smear-ripened cheese.</title>
        <authorList>
            <consortium name="US DOE Joint Genome Institute (JGI-PGF)"/>
            <person name="Walter F."/>
            <person name="Albersmeier A."/>
            <person name="Kalinowski J."/>
            <person name="Ruckert C."/>
        </authorList>
    </citation>
    <scope>NUCLEOTIDE SEQUENCE</scope>
    <source>
        <strain evidence="2">KCTC 12988</strain>
    </source>
</reference>
<keyword evidence="1" id="KW-0378">Hydrolase</keyword>
<dbReference type="Proteomes" id="UP000644507">
    <property type="component" value="Unassembled WGS sequence"/>
</dbReference>
<dbReference type="GO" id="GO:0009446">
    <property type="term" value="P:putrescine biosynthetic process"/>
    <property type="evidence" value="ECO:0007669"/>
    <property type="project" value="InterPro"/>
</dbReference>
<keyword evidence="3" id="KW-1185">Reference proteome</keyword>
<protein>
    <submittedName>
        <fullName evidence="2">Agmatine deiminase</fullName>
    </submittedName>
</protein>
<gene>
    <name evidence="2" type="ORF">GCM10007100_35450</name>
</gene>
<dbReference type="PANTHER" id="PTHR31377">
    <property type="entry name" value="AGMATINE DEIMINASE-RELATED"/>
    <property type="match status" value="1"/>
</dbReference>
<name>A0A918TVL7_9BACT</name>
<organism evidence="2 3">
    <name type="scientific">Roseibacillus persicicus</name>
    <dbReference type="NCBI Taxonomy" id="454148"/>
    <lineage>
        <taxon>Bacteria</taxon>
        <taxon>Pseudomonadati</taxon>
        <taxon>Verrucomicrobiota</taxon>
        <taxon>Verrucomicrobiia</taxon>
        <taxon>Verrucomicrobiales</taxon>
        <taxon>Verrucomicrobiaceae</taxon>
        <taxon>Roseibacillus</taxon>
    </lineage>
</organism>
<dbReference type="AlphaFoldDB" id="A0A918TVL7"/>
<proteinExistence type="predicted"/>